<organism evidence="1 2">
    <name type="scientific">Actinocatenispora rupis</name>
    <dbReference type="NCBI Taxonomy" id="519421"/>
    <lineage>
        <taxon>Bacteria</taxon>
        <taxon>Bacillati</taxon>
        <taxon>Actinomycetota</taxon>
        <taxon>Actinomycetes</taxon>
        <taxon>Micromonosporales</taxon>
        <taxon>Micromonosporaceae</taxon>
        <taxon>Actinocatenispora</taxon>
    </lineage>
</organism>
<gene>
    <name evidence="1" type="ORF">Aru02nite_31880</name>
</gene>
<sequence>MIKEVTGRFVVAKRIRLEAREPGTMGWVRGRTDRPTAVTG</sequence>
<dbReference type="EMBL" id="BOMB01000017">
    <property type="protein sequence ID" value="GID12299.1"/>
    <property type="molecule type" value="Genomic_DNA"/>
</dbReference>
<keyword evidence="2" id="KW-1185">Reference proteome</keyword>
<proteinExistence type="predicted"/>
<accession>A0A8J3NE78</accession>
<comment type="caution">
    <text evidence="1">The sequence shown here is derived from an EMBL/GenBank/DDBJ whole genome shotgun (WGS) entry which is preliminary data.</text>
</comment>
<name>A0A8J3NE78_9ACTN</name>
<protein>
    <submittedName>
        <fullName evidence="1">Uncharacterized protein</fullName>
    </submittedName>
</protein>
<reference evidence="1" key="1">
    <citation type="submission" date="2021-01" db="EMBL/GenBank/DDBJ databases">
        <title>Whole genome shotgun sequence of Actinocatenispora rupis NBRC 107355.</title>
        <authorList>
            <person name="Komaki H."/>
            <person name="Tamura T."/>
        </authorList>
    </citation>
    <scope>NUCLEOTIDE SEQUENCE</scope>
    <source>
        <strain evidence="1">NBRC 107355</strain>
    </source>
</reference>
<evidence type="ECO:0000313" key="2">
    <source>
        <dbReference type="Proteomes" id="UP000612808"/>
    </source>
</evidence>
<dbReference type="Proteomes" id="UP000612808">
    <property type="component" value="Unassembled WGS sequence"/>
</dbReference>
<dbReference type="AlphaFoldDB" id="A0A8J3NE78"/>
<dbReference type="RefSeq" id="WP_275408649.1">
    <property type="nucleotide sequence ID" value="NZ_BAAAZM010000009.1"/>
</dbReference>
<evidence type="ECO:0000313" key="1">
    <source>
        <dbReference type="EMBL" id="GID12299.1"/>
    </source>
</evidence>